<dbReference type="EMBL" id="KB456271">
    <property type="protein sequence ID" value="EMF08642.1"/>
    <property type="molecule type" value="Genomic_DNA"/>
</dbReference>
<evidence type="ECO:0000313" key="1">
    <source>
        <dbReference type="EMBL" id="EMF08642.1"/>
    </source>
</evidence>
<dbReference type="AlphaFoldDB" id="M3CWZ3"/>
<dbReference type="RefSeq" id="XP_016756763.1">
    <property type="nucleotide sequence ID" value="XM_016909292.1"/>
</dbReference>
<keyword evidence="2" id="KW-1185">Reference proteome</keyword>
<accession>M3CWZ3</accession>
<dbReference type="Proteomes" id="UP000016931">
    <property type="component" value="Unassembled WGS sequence"/>
</dbReference>
<dbReference type="HOGENOM" id="CLU_2374128_0_0_1"/>
<dbReference type="GeneID" id="27906429"/>
<sequence length="88" mass="10029">MCYINMITWVQCEHFRVVTQMCAEAQRRQPAQFCKTAHEPIATDVTADRGPCPDKKRHPSAVYDSTSVAWAQSLGITSTSERKMRRRG</sequence>
<reference evidence="1 2" key="1">
    <citation type="journal article" date="2012" name="PLoS Pathog.">
        <title>Diverse lifestyles and strategies of plant pathogenesis encoded in the genomes of eighteen Dothideomycetes fungi.</title>
        <authorList>
            <person name="Ohm R.A."/>
            <person name="Feau N."/>
            <person name="Henrissat B."/>
            <person name="Schoch C.L."/>
            <person name="Horwitz B.A."/>
            <person name="Barry K.W."/>
            <person name="Condon B.J."/>
            <person name="Copeland A.C."/>
            <person name="Dhillon B."/>
            <person name="Glaser F."/>
            <person name="Hesse C.N."/>
            <person name="Kosti I."/>
            <person name="LaButti K."/>
            <person name="Lindquist E.A."/>
            <person name="Lucas S."/>
            <person name="Salamov A.A."/>
            <person name="Bradshaw R.E."/>
            <person name="Ciuffetti L."/>
            <person name="Hamelin R.C."/>
            <person name="Kema G.H.J."/>
            <person name="Lawrence C."/>
            <person name="Scott J.A."/>
            <person name="Spatafora J.W."/>
            <person name="Turgeon B.G."/>
            <person name="de Wit P.J.G.M."/>
            <person name="Zhong S."/>
            <person name="Goodwin S.B."/>
            <person name="Grigoriev I.V."/>
        </authorList>
    </citation>
    <scope>NUCLEOTIDE SEQUENCE [LARGE SCALE GENOMIC DNA]</scope>
    <source>
        <strain evidence="1 2">SO2202</strain>
    </source>
</reference>
<protein>
    <submittedName>
        <fullName evidence="1">Uncharacterized protein</fullName>
    </submittedName>
</protein>
<dbReference type="OrthoDB" id="3648519at2759"/>
<proteinExistence type="predicted"/>
<name>M3CWZ3_SPHMS</name>
<evidence type="ECO:0000313" key="2">
    <source>
        <dbReference type="Proteomes" id="UP000016931"/>
    </source>
</evidence>
<organism evidence="1 2">
    <name type="scientific">Sphaerulina musiva (strain SO2202)</name>
    <name type="common">Poplar stem canker fungus</name>
    <name type="synonym">Septoria musiva</name>
    <dbReference type="NCBI Taxonomy" id="692275"/>
    <lineage>
        <taxon>Eukaryota</taxon>
        <taxon>Fungi</taxon>
        <taxon>Dikarya</taxon>
        <taxon>Ascomycota</taxon>
        <taxon>Pezizomycotina</taxon>
        <taxon>Dothideomycetes</taxon>
        <taxon>Dothideomycetidae</taxon>
        <taxon>Mycosphaerellales</taxon>
        <taxon>Mycosphaerellaceae</taxon>
        <taxon>Sphaerulina</taxon>
    </lineage>
</organism>
<gene>
    <name evidence="1" type="ORF">SEPMUDRAFT_54295</name>
</gene>